<dbReference type="Pfam" id="PF00528">
    <property type="entry name" value="BPD_transp_1"/>
    <property type="match status" value="1"/>
</dbReference>
<dbReference type="AlphaFoldDB" id="A0A444JGQ3"/>
<dbReference type="Proteomes" id="UP000288892">
    <property type="component" value="Unassembled WGS sequence"/>
</dbReference>
<dbReference type="NCBIfam" id="TIGR01726">
    <property type="entry name" value="HEQRo_perm_3TM"/>
    <property type="match status" value="1"/>
</dbReference>
<dbReference type="PROSITE" id="PS50928">
    <property type="entry name" value="ABC_TM1"/>
    <property type="match status" value="1"/>
</dbReference>
<dbReference type="GO" id="GO:0006865">
    <property type="term" value="P:amino acid transport"/>
    <property type="evidence" value="ECO:0007669"/>
    <property type="project" value="UniProtKB-KW"/>
</dbReference>
<dbReference type="GO" id="GO:0022857">
    <property type="term" value="F:transmembrane transporter activity"/>
    <property type="evidence" value="ECO:0007669"/>
    <property type="project" value="InterPro"/>
</dbReference>
<keyword evidence="7 9" id="KW-1133">Transmembrane helix</keyword>
<evidence type="ECO:0000313" key="13">
    <source>
        <dbReference type="Proteomes" id="UP000288892"/>
    </source>
</evidence>
<keyword evidence="3 9" id="KW-0813">Transport</keyword>
<dbReference type="SUPFAM" id="SSF53850">
    <property type="entry name" value="Periplasmic binding protein-like II"/>
    <property type="match status" value="1"/>
</dbReference>
<dbReference type="InterPro" id="IPR010065">
    <property type="entry name" value="AA_ABC_transptr_permease_3TM"/>
</dbReference>
<feature type="chain" id="PRO_5019529247" evidence="10">
    <location>
        <begin position="26"/>
        <end position="473"/>
    </location>
</feature>
<feature type="signal peptide" evidence="10">
    <location>
        <begin position="1"/>
        <end position="25"/>
    </location>
</feature>
<dbReference type="Pfam" id="PF00497">
    <property type="entry name" value="SBP_bac_3"/>
    <property type="match status" value="1"/>
</dbReference>
<evidence type="ECO:0000256" key="1">
    <source>
        <dbReference type="ARBA" id="ARBA00004429"/>
    </source>
</evidence>
<keyword evidence="8 9" id="KW-0472">Membrane</keyword>
<evidence type="ECO:0000256" key="3">
    <source>
        <dbReference type="ARBA" id="ARBA00022448"/>
    </source>
</evidence>
<evidence type="ECO:0000256" key="2">
    <source>
        <dbReference type="ARBA" id="ARBA00010072"/>
    </source>
</evidence>
<dbReference type="InterPro" id="IPR000515">
    <property type="entry name" value="MetI-like"/>
</dbReference>
<dbReference type="InterPro" id="IPR043429">
    <property type="entry name" value="ArtM/GltK/GlnP/TcyL/YhdX-like"/>
</dbReference>
<dbReference type="EMBL" id="MTKS01000025">
    <property type="protein sequence ID" value="RWX52253.1"/>
    <property type="molecule type" value="Genomic_DNA"/>
</dbReference>
<dbReference type="InterPro" id="IPR001638">
    <property type="entry name" value="Solute-binding_3/MltF_N"/>
</dbReference>
<dbReference type="PANTHER" id="PTHR30614">
    <property type="entry name" value="MEMBRANE COMPONENT OF AMINO ACID ABC TRANSPORTER"/>
    <property type="match status" value="1"/>
</dbReference>
<comment type="similarity">
    <text evidence="2">Belongs to the binding-protein-dependent transport system permease family. HisMQ subfamily.</text>
</comment>
<dbReference type="CDD" id="cd06261">
    <property type="entry name" value="TM_PBP2"/>
    <property type="match status" value="1"/>
</dbReference>
<sequence length="473" mass="52128">MHYARIIITLTLAFLTLAGPWPATAEEEFVTALTGKFPPFSYYDKQGNLAGFDVDVSREIAQRINQKSQIIATEWDGILAGLLAEKYDAIIGSMAITPVRQESVDFSTPYYHSGAQLFIHRDNPNKVYSISECNGLRIAVVLGETYQHFLEEKFPDVEVVTLKSGAEIFAMLEQKRITGFVTDRLVGAWQVKEAGRPFVSVGDMLYKERIGIPVRKDRPELLGQINKALAAMEDDGTMQRIHQRYFGLGKTSSSKLGTMEPSVIATKLLKGFAVSLGIAFAAILLGFALAVPCGLLLTFRHGSLKPIHFLIRAFVDFIRGTPVLIQLLFVWLGLGFAPFPAAILTLGICAMAYMAEVVRAGLMSVDPGQDLGAKALGLSPVDRFRFVVWPQAFRIAIPPLMNCVVSLIKDTALVSIISIPELIREAQSIISVTFEPGLYYLIAGLMFFAVTFPLMKLSDRVERSIKAKGFAHD</sequence>
<dbReference type="SUPFAM" id="SSF161098">
    <property type="entry name" value="MetI-like"/>
    <property type="match status" value="1"/>
</dbReference>
<keyword evidence="6" id="KW-0029">Amino-acid transport</keyword>
<accession>A0A444JGQ3</accession>
<dbReference type="GO" id="GO:0043190">
    <property type="term" value="C:ATP-binding cassette (ABC) transporter complex"/>
    <property type="evidence" value="ECO:0007669"/>
    <property type="project" value="InterPro"/>
</dbReference>
<evidence type="ECO:0000259" key="11">
    <source>
        <dbReference type="PROSITE" id="PS50928"/>
    </source>
</evidence>
<keyword evidence="10" id="KW-0732">Signal</keyword>
<dbReference type="PANTHER" id="PTHR30614:SF0">
    <property type="entry name" value="L-CYSTINE TRANSPORT SYSTEM PERMEASE PROTEIN TCYL"/>
    <property type="match status" value="1"/>
</dbReference>
<dbReference type="Gene3D" id="1.10.3720.10">
    <property type="entry name" value="MetI-like"/>
    <property type="match status" value="1"/>
</dbReference>
<evidence type="ECO:0000256" key="7">
    <source>
        <dbReference type="ARBA" id="ARBA00022989"/>
    </source>
</evidence>
<feature type="domain" description="ABC transmembrane type-1" evidence="11">
    <location>
        <begin position="272"/>
        <end position="451"/>
    </location>
</feature>
<keyword evidence="5 9" id="KW-0812">Transmembrane</keyword>
<evidence type="ECO:0000256" key="4">
    <source>
        <dbReference type="ARBA" id="ARBA00022475"/>
    </source>
</evidence>
<gene>
    <name evidence="12" type="ORF">VU01_10258</name>
</gene>
<feature type="transmembrane region" description="Helical" evidence="9">
    <location>
        <begin position="337"/>
        <end position="355"/>
    </location>
</feature>
<evidence type="ECO:0000256" key="8">
    <source>
        <dbReference type="ARBA" id="ARBA00023136"/>
    </source>
</evidence>
<evidence type="ECO:0000256" key="5">
    <source>
        <dbReference type="ARBA" id="ARBA00022692"/>
    </source>
</evidence>
<proteinExistence type="inferred from homology"/>
<evidence type="ECO:0000313" key="12">
    <source>
        <dbReference type="EMBL" id="RWX52253.1"/>
    </source>
</evidence>
<feature type="transmembrane region" description="Helical" evidence="9">
    <location>
        <begin position="437"/>
        <end position="455"/>
    </location>
</feature>
<dbReference type="SMART" id="SM00062">
    <property type="entry name" value="PBPb"/>
    <property type="match status" value="1"/>
</dbReference>
<protein>
    <submittedName>
        <fullName evidence="12">Polar amino acid transport system substrate-binding protein</fullName>
    </submittedName>
</protein>
<dbReference type="InterPro" id="IPR035906">
    <property type="entry name" value="MetI-like_sf"/>
</dbReference>
<comment type="subcellular location">
    <subcellularLocation>
        <location evidence="1">Cell inner membrane</location>
        <topology evidence="1">Multi-pass membrane protein</topology>
    </subcellularLocation>
    <subcellularLocation>
        <location evidence="9">Cell membrane</location>
        <topology evidence="9">Multi-pass membrane protein</topology>
    </subcellularLocation>
</comment>
<keyword evidence="13" id="KW-1185">Reference proteome</keyword>
<keyword evidence="4" id="KW-1003">Cell membrane</keyword>
<comment type="caution">
    <text evidence="12">The sequence shown here is derived from an EMBL/GenBank/DDBJ whole genome shotgun (WGS) entry which is preliminary data.</text>
</comment>
<evidence type="ECO:0000256" key="10">
    <source>
        <dbReference type="SAM" id="SignalP"/>
    </source>
</evidence>
<feature type="transmembrane region" description="Helical" evidence="9">
    <location>
        <begin position="272"/>
        <end position="297"/>
    </location>
</feature>
<evidence type="ECO:0000256" key="9">
    <source>
        <dbReference type="RuleBase" id="RU363032"/>
    </source>
</evidence>
<evidence type="ECO:0000256" key="6">
    <source>
        <dbReference type="ARBA" id="ARBA00022970"/>
    </source>
</evidence>
<name>A0A444JGQ3_9BACT</name>
<reference evidence="12 13" key="1">
    <citation type="submission" date="2017-01" db="EMBL/GenBank/DDBJ databases">
        <title>The cable genome- insights into the physiology and evolution of filamentous bacteria capable of sulfide oxidation via long distance electron transfer.</title>
        <authorList>
            <person name="Schreiber L."/>
            <person name="Bjerg J.T."/>
            <person name="Boggild A."/>
            <person name="Van De Vossenberg J."/>
            <person name="Meysman F."/>
            <person name="Nielsen L.P."/>
            <person name="Schramm A."/>
            <person name="Kjeldsen K.U."/>
        </authorList>
    </citation>
    <scope>NUCLEOTIDE SEQUENCE [LARGE SCALE GENOMIC DNA]</scope>
    <source>
        <strain evidence="12">A5</strain>
    </source>
</reference>
<organism evidence="12 13">
    <name type="scientific">Candidatus Electrothrix marina</name>
    <dbReference type="NCBI Taxonomy" id="1859130"/>
    <lineage>
        <taxon>Bacteria</taxon>
        <taxon>Pseudomonadati</taxon>
        <taxon>Thermodesulfobacteriota</taxon>
        <taxon>Desulfobulbia</taxon>
        <taxon>Desulfobulbales</taxon>
        <taxon>Desulfobulbaceae</taxon>
        <taxon>Candidatus Electrothrix</taxon>
    </lineage>
</organism>
<dbReference type="Gene3D" id="3.40.190.10">
    <property type="entry name" value="Periplasmic binding protein-like II"/>
    <property type="match status" value="2"/>
</dbReference>